<accession>A0A101SM58</accession>
<evidence type="ECO:0000313" key="1">
    <source>
        <dbReference type="EMBL" id="KUN76670.1"/>
    </source>
</evidence>
<gene>
    <name evidence="1" type="ORF">AQJ64_37585</name>
</gene>
<dbReference type="EMBL" id="LMWW01000065">
    <property type="protein sequence ID" value="KUN76670.1"/>
    <property type="molecule type" value="Genomic_DNA"/>
</dbReference>
<evidence type="ECO:0000313" key="2">
    <source>
        <dbReference type="Proteomes" id="UP000052982"/>
    </source>
</evidence>
<dbReference type="AlphaFoldDB" id="A0A101SM58"/>
<reference evidence="1 2" key="1">
    <citation type="submission" date="2015-10" db="EMBL/GenBank/DDBJ databases">
        <title>Draft genome sequence of Streptomyces griseoruber DSM 40281, type strain for the species Streptomyces griseoruber.</title>
        <authorList>
            <person name="Ruckert C."/>
            <person name="Winkler A."/>
            <person name="Kalinowski J."/>
            <person name="Kampfer P."/>
            <person name="Glaeser S."/>
        </authorList>
    </citation>
    <scope>NUCLEOTIDE SEQUENCE [LARGE SCALE GENOMIC DNA]</scope>
    <source>
        <strain evidence="1 2">DSM 40281</strain>
    </source>
</reference>
<comment type="caution">
    <text evidence="1">The sequence shown here is derived from an EMBL/GenBank/DDBJ whole genome shotgun (WGS) entry which is preliminary data.</text>
</comment>
<sequence>MGFMFPTMRRSQRAYQGMSSPVSAARRQAAIAQTGCVGSLKYTELGAFLRSRRERIRPEDMPPLRRGTRMRIVGLREI</sequence>
<dbReference type="Proteomes" id="UP000052982">
    <property type="component" value="Unassembled WGS sequence"/>
</dbReference>
<keyword evidence="2" id="KW-1185">Reference proteome</keyword>
<proteinExistence type="predicted"/>
<name>A0A101SM58_9ACTN</name>
<organism evidence="1 2">
    <name type="scientific">Streptomyces griseoruber</name>
    <dbReference type="NCBI Taxonomy" id="1943"/>
    <lineage>
        <taxon>Bacteria</taxon>
        <taxon>Bacillati</taxon>
        <taxon>Actinomycetota</taxon>
        <taxon>Actinomycetes</taxon>
        <taxon>Kitasatosporales</taxon>
        <taxon>Streptomycetaceae</taxon>
        <taxon>Streptomyces</taxon>
    </lineage>
</organism>
<protein>
    <submittedName>
        <fullName evidence="1">Uncharacterized protein</fullName>
    </submittedName>
</protein>